<organism evidence="2 3">
    <name type="scientific">Suillus subaureus</name>
    <dbReference type="NCBI Taxonomy" id="48587"/>
    <lineage>
        <taxon>Eukaryota</taxon>
        <taxon>Fungi</taxon>
        <taxon>Dikarya</taxon>
        <taxon>Basidiomycota</taxon>
        <taxon>Agaricomycotina</taxon>
        <taxon>Agaricomycetes</taxon>
        <taxon>Agaricomycetidae</taxon>
        <taxon>Boletales</taxon>
        <taxon>Suillineae</taxon>
        <taxon>Suillaceae</taxon>
        <taxon>Suillus</taxon>
    </lineage>
</organism>
<evidence type="ECO:0008006" key="4">
    <source>
        <dbReference type="Google" id="ProtNLM"/>
    </source>
</evidence>
<dbReference type="GeneID" id="64637045"/>
<dbReference type="AlphaFoldDB" id="A0A9P7E910"/>
<sequence length="334" mass="35936">MVSLCFYRFVSIIPYISTILAVQVHPVKRSIVSPATCSSEYSWMDDGQGDSPCLTVAYVEAACSGSNNYDQPVLKNGYSYSLPNSTTANPCYCSWSSYNLMMACTICQNNNDSAIWEWAQWTNGCTTNSSWTEKYFPSGYVLAGNASIPYWAITDPTTWTSATFNIIDANATYQKNPSYIIPSPPSSSSGPSSSSSSSKSIDVGAIVGGTIGGAAALLLLAIGAYILYRRHVYRKGVHVSAINQQGTTFMSSSGTHSRFPSDTSNFAPSMSGPLALYGQSVSPPPPQNEIVYSSQPQTTYPSLQGSFSPLPQTNMSVYTTYTGNGQRSDVIPMV</sequence>
<proteinExistence type="predicted"/>
<keyword evidence="1" id="KW-0812">Transmembrane</keyword>
<evidence type="ECO:0000313" key="3">
    <source>
        <dbReference type="Proteomes" id="UP000807769"/>
    </source>
</evidence>
<evidence type="ECO:0000256" key="1">
    <source>
        <dbReference type="SAM" id="Phobius"/>
    </source>
</evidence>
<dbReference type="RefSeq" id="XP_041191833.1">
    <property type="nucleotide sequence ID" value="XM_041343029.1"/>
</dbReference>
<dbReference type="OrthoDB" id="2796893at2759"/>
<protein>
    <recommendedName>
        <fullName evidence="4">Transmembrane protein</fullName>
    </recommendedName>
</protein>
<feature type="transmembrane region" description="Helical" evidence="1">
    <location>
        <begin position="203"/>
        <end position="228"/>
    </location>
</feature>
<evidence type="ECO:0000313" key="2">
    <source>
        <dbReference type="EMBL" id="KAG1814372.1"/>
    </source>
</evidence>
<reference evidence="2" key="1">
    <citation type="journal article" date="2020" name="New Phytol.">
        <title>Comparative genomics reveals dynamic genome evolution in host specialist ectomycorrhizal fungi.</title>
        <authorList>
            <person name="Lofgren L.A."/>
            <person name="Nguyen N.H."/>
            <person name="Vilgalys R."/>
            <person name="Ruytinx J."/>
            <person name="Liao H.L."/>
            <person name="Branco S."/>
            <person name="Kuo A."/>
            <person name="LaButti K."/>
            <person name="Lipzen A."/>
            <person name="Andreopoulos W."/>
            <person name="Pangilinan J."/>
            <person name="Riley R."/>
            <person name="Hundley H."/>
            <person name="Na H."/>
            <person name="Barry K."/>
            <person name="Grigoriev I.V."/>
            <person name="Stajich J.E."/>
            <person name="Kennedy P.G."/>
        </authorList>
    </citation>
    <scope>NUCLEOTIDE SEQUENCE</scope>
    <source>
        <strain evidence="2">MN1</strain>
    </source>
</reference>
<dbReference type="EMBL" id="JABBWG010000021">
    <property type="protein sequence ID" value="KAG1814372.1"/>
    <property type="molecule type" value="Genomic_DNA"/>
</dbReference>
<keyword evidence="1" id="KW-1133">Transmembrane helix</keyword>
<name>A0A9P7E910_9AGAM</name>
<gene>
    <name evidence="2" type="ORF">BJ212DRAFT_368455</name>
</gene>
<accession>A0A9P7E910</accession>
<comment type="caution">
    <text evidence="2">The sequence shown here is derived from an EMBL/GenBank/DDBJ whole genome shotgun (WGS) entry which is preliminary data.</text>
</comment>
<dbReference type="Proteomes" id="UP000807769">
    <property type="component" value="Unassembled WGS sequence"/>
</dbReference>
<keyword evidence="3" id="KW-1185">Reference proteome</keyword>
<keyword evidence="1" id="KW-0472">Membrane</keyword>